<evidence type="ECO:0000256" key="6">
    <source>
        <dbReference type="ARBA" id="ARBA00022989"/>
    </source>
</evidence>
<evidence type="ECO:0000313" key="14">
    <source>
        <dbReference type="Proteomes" id="UP000663838"/>
    </source>
</evidence>
<keyword evidence="5" id="KW-0677">Repeat</keyword>
<feature type="repeat" description="Solcar" evidence="8">
    <location>
        <begin position="12"/>
        <end position="109"/>
    </location>
</feature>
<evidence type="ECO:0000256" key="8">
    <source>
        <dbReference type="PROSITE-ProRule" id="PRU00282"/>
    </source>
</evidence>
<keyword evidence="4 8" id="KW-0812">Transmembrane</keyword>
<dbReference type="Proteomes" id="UP000663838">
    <property type="component" value="Unassembled WGS sequence"/>
</dbReference>
<dbReference type="PROSITE" id="PS50920">
    <property type="entry name" value="SOLCAR"/>
    <property type="match status" value="3"/>
</dbReference>
<feature type="domain" description="Transcriptional coactivator p15 (PC4) C-terminal" evidence="12">
    <location>
        <begin position="378"/>
        <end position="427"/>
    </location>
</feature>
<evidence type="ECO:0000256" key="9">
    <source>
        <dbReference type="RuleBase" id="RU000488"/>
    </source>
</evidence>
<feature type="compositionally biased region" description="Basic and acidic residues" evidence="10">
    <location>
        <begin position="311"/>
        <end position="335"/>
    </location>
</feature>
<dbReference type="Gene3D" id="1.50.40.10">
    <property type="entry name" value="Mitochondrial carrier domain"/>
    <property type="match status" value="2"/>
</dbReference>
<dbReference type="InterPro" id="IPR009044">
    <property type="entry name" value="ssDNA-bd_transcriptional_reg"/>
</dbReference>
<dbReference type="Gene3D" id="2.30.31.10">
    <property type="entry name" value="Transcriptional Coactivator Pc4, Chain A"/>
    <property type="match status" value="1"/>
</dbReference>
<comment type="subcellular location">
    <subcellularLocation>
        <location evidence="1">Membrane</location>
        <topology evidence="1">Multi-pass membrane protein</topology>
    </subcellularLocation>
</comment>
<feature type="repeat" description="Solcar" evidence="8">
    <location>
        <begin position="119"/>
        <end position="208"/>
    </location>
</feature>
<dbReference type="SUPFAM" id="SSF103506">
    <property type="entry name" value="Mitochondrial carrier"/>
    <property type="match status" value="1"/>
</dbReference>
<dbReference type="InterPro" id="IPR023395">
    <property type="entry name" value="MCP_dom_sf"/>
</dbReference>
<gene>
    <name evidence="13" type="ORF">TOA249_LOCUS13240</name>
</gene>
<evidence type="ECO:0000259" key="12">
    <source>
        <dbReference type="Pfam" id="PF02229"/>
    </source>
</evidence>
<accession>A0A821ERH4</accession>
<comment type="similarity">
    <text evidence="2 9">Belongs to the mitochondrial carrier (TC 2.A.29) family.</text>
</comment>
<evidence type="ECO:0000256" key="3">
    <source>
        <dbReference type="ARBA" id="ARBA00022448"/>
    </source>
</evidence>
<name>A0A821ERH4_9BILA</name>
<dbReference type="GO" id="GO:0006862">
    <property type="term" value="P:nucleotide transport"/>
    <property type="evidence" value="ECO:0007669"/>
    <property type="project" value="InterPro"/>
</dbReference>
<protein>
    <recommendedName>
        <fullName evidence="12">Transcriptional coactivator p15 (PC4) C-terminal domain-containing protein</fullName>
    </recommendedName>
</protein>
<dbReference type="GO" id="GO:0055085">
    <property type="term" value="P:transmembrane transport"/>
    <property type="evidence" value="ECO:0007669"/>
    <property type="project" value="InterPro"/>
</dbReference>
<feature type="compositionally biased region" description="Basic and acidic residues" evidence="10">
    <location>
        <begin position="353"/>
        <end position="362"/>
    </location>
</feature>
<evidence type="ECO:0000256" key="11">
    <source>
        <dbReference type="SAM" id="Phobius"/>
    </source>
</evidence>
<dbReference type="EMBL" id="CAJOBS010000777">
    <property type="protein sequence ID" value="CAF4640404.1"/>
    <property type="molecule type" value="Genomic_DNA"/>
</dbReference>
<feature type="repeat" description="Solcar" evidence="8">
    <location>
        <begin position="219"/>
        <end position="302"/>
    </location>
</feature>
<dbReference type="Pfam" id="PF02229">
    <property type="entry name" value="PC4"/>
    <property type="match status" value="1"/>
</dbReference>
<feature type="transmembrane region" description="Helical" evidence="11">
    <location>
        <begin position="125"/>
        <end position="145"/>
    </location>
</feature>
<dbReference type="SUPFAM" id="SSF54447">
    <property type="entry name" value="ssDNA-binding transcriptional regulator domain"/>
    <property type="match status" value="1"/>
</dbReference>
<evidence type="ECO:0000256" key="2">
    <source>
        <dbReference type="ARBA" id="ARBA00006375"/>
    </source>
</evidence>
<evidence type="ECO:0000313" key="13">
    <source>
        <dbReference type="EMBL" id="CAF4640404.1"/>
    </source>
</evidence>
<evidence type="ECO:0000256" key="7">
    <source>
        <dbReference type="ARBA" id="ARBA00023136"/>
    </source>
</evidence>
<dbReference type="PANTHER" id="PTHR45683">
    <property type="entry name" value="MITOCHONDRIAL NICOTINAMIDE ADENINE DINUCLEOTIDE TRANSPORTER 1-RELATED-RELATED"/>
    <property type="match status" value="1"/>
</dbReference>
<evidence type="ECO:0000256" key="1">
    <source>
        <dbReference type="ARBA" id="ARBA00004141"/>
    </source>
</evidence>
<evidence type="ECO:0000256" key="10">
    <source>
        <dbReference type="SAM" id="MobiDB-lite"/>
    </source>
</evidence>
<keyword evidence="7 8" id="KW-0472">Membrane</keyword>
<dbReference type="AlphaFoldDB" id="A0A821ERH4"/>
<evidence type="ECO:0000256" key="4">
    <source>
        <dbReference type="ARBA" id="ARBA00022692"/>
    </source>
</evidence>
<organism evidence="13 14">
    <name type="scientific">Rotaria socialis</name>
    <dbReference type="NCBI Taxonomy" id="392032"/>
    <lineage>
        <taxon>Eukaryota</taxon>
        <taxon>Metazoa</taxon>
        <taxon>Spiralia</taxon>
        <taxon>Gnathifera</taxon>
        <taxon>Rotifera</taxon>
        <taxon>Eurotatoria</taxon>
        <taxon>Bdelloidea</taxon>
        <taxon>Philodinida</taxon>
        <taxon>Philodinidae</taxon>
        <taxon>Rotaria</taxon>
    </lineage>
</organism>
<keyword evidence="6 11" id="KW-1133">Transmembrane helix</keyword>
<dbReference type="GO" id="GO:0003677">
    <property type="term" value="F:DNA binding"/>
    <property type="evidence" value="ECO:0007669"/>
    <property type="project" value="InterPro"/>
</dbReference>
<comment type="caution">
    <text evidence="13">The sequence shown here is derived from an EMBL/GenBank/DDBJ whole genome shotgun (WGS) entry which is preliminary data.</text>
</comment>
<dbReference type="Pfam" id="PF00153">
    <property type="entry name" value="Mito_carr"/>
    <property type="match status" value="3"/>
</dbReference>
<keyword evidence="3 9" id="KW-0813">Transport</keyword>
<dbReference type="GO" id="GO:0016020">
    <property type="term" value="C:membrane"/>
    <property type="evidence" value="ECO:0007669"/>
    <property type="project" value="UniProtKB-SubCell"/>
</dbReference>
<proteinExistence type="inferred from homology"/>
<evidence type="ECO:0000256" key="5">
    <source>
        <dbReference type="ARBA" id="ARBA00022737"/>
    </source>
</evidence>
<dbReference type="InterPro" id="IPR044712">
    <property type="entry name" value="SLC25A32-like"/>
</dbReference>
<dbReference type="InterPro" id="IPR018108">
    <property type="entry name" value="MCP_transmembrane"/>
</dbReference>
<dbReference type="GO" id="GO:0006355">
    <property type="term" value="P:regulation of DNA-templated transcription"/>
    <property type="evidence" value="ECO:0007669"/>
    <property type="project" value="InterPro"/>
</dbReference>
<reference evidence="13" key="1">
    <citation type="submission" date="2021-02" db="EMBL/GenBank/DDBJ databases">
        <authorList>
            <person name="Nowell W R."/>
        </authorList>
    </citation>
    <scope>NUCLEOTIDE SEQUENCE</scope>
</reference>
<feature type="transmembrane region" description="Helical" evidence="11">
    <location>
        <begin position="15"/>
        <end position="35"/>
    </location>
</feature>
<feature type="region of interest" description="Disordered" evidence="10">
    <location>
        <begin position="311"/>
        <end position="369"/>
    </location>
</feature>
<sequence>MIDTLFHRVLSTIQYHQFIAGLFGGIISSIVLHPFDLIKIRFQVTESKSNKSDRPLPYRPYYNNFVDAFRSIYREKGLQGLYEGVTPNVVGNGISWGLYLFIYNTIVVLNNDEDKIKSLAFLYRVIYSTTAGLLTIILTNPIWVIKTRMCLQYSKGKSSATYDGMLDAFRKTYQNEGIQAFYKGLTPGLFGIFHGTIQFSSYEQMKSFYMNAFGITYCPTPIILTFSALSKFIAATSTYPTQVVRTRLQDQHQHYNGAIDAINKTYEGEGISGFFKGVVPALYRVIPASCITFGSYEFILRELKSMTTMPKSKEFVDNSDSEERKNSGSEEEKPKASTSKKSKNKITTNNEDPPAKRAKPNDDTVASIAGPSGERLYELGKLRYISVSEFKGKSLINIREYYEDKGVHKPGKKGISLSVDQWEKLKSVISQIDKDLK</sequence>
<dbReference type="InterPro" id="IPR003173">
    <property type="entry name" value="PC4_C"/>
</dbReference>